<organism evidence="3">
    <name type="scientific">Chloropicon roscoffensis</name>
    <dbReference type="NCBI Taxonomy" id="1461544"/>
    <lineage>
        <taxon>Eukaryota</taxon>
        <taxon>Viridiplantae</taxon>
        <taxon>Chlorophyta</taxon>
        <taxon>Chloropicophyceae</taxon>
        <taxon>Chloropicales</taxon>
        <taxon>Chloropicaceae</taxon>
        <taxon>Chloropicon</taxon>
    </lineage>
</organism>
<feature type="region of interest" description="Disordered" evidence="1">
    <location>
        <begin position="245"/>
        <end position="274"/>
    </location>
</feature>
<evidence type="ECO:0000256" key="1">
    <source>
        <dbReference type="SAM" id="MobiDB-lite"/>
    </source>
</evidence>
<protein>
    <submittedName>
        <fullName evidence="4">MIT domain-containing protein</fullName>
    </submittedName>
</protein>
<evidence type="ECO:0000313" key="5">
    <source>
        <dbReference type="Proteomes" id="UP001472866"/>
    </source>
</evidence>
<dbReference type="EMBL" id="CP151510">
    <property type="protein sequence ID" value="WZN64653.1"/>
    <property type="molecule type" value="Genomic_DNA"/>
</dbReference>
<reference evidence="4 5" key="2">
    <citation type="submission" date="2024-03" db="EMBL/GenBank/DDBJ databases">
        <title>Complete genome sequence of the green alga Chloropicon roscoffensis RCC1871.</title>
        <authorList>
            <person name="Lemieux C."/>
            <person name="Pombert J.-F."/>
            <person name="Otis C."/>
            <person name="Turmel M."/>
        </authorList>
    </citation>
    <scope>NUCLEOTIDE SEQUENCE [LARGE SCALE GENOMIC DNA]</scope>
    <source>
        <strain evidence="4 5">RCC1871</strain>
    </source>
</reference>
<name>A0A7S3CCU3_9CHLO</name>
<feature type="compositionally biased region" description="Polar residues" evidence="1">
    <location>
        <begin position="245"/>
        <end position="255"/>
    </location>
</feature>
<keyword evidence="5" id="KW-1185">Reference proteome</keyword>
<evidence type="ECO:0000259" key="2">
    <source>
        <dbReference type="Pfam" id="PF04212"/>
    </source>
</evidence>
<dbReference type="Gene3D" id="1.20.58.80">
    <property type="entry name" value="Phosphotransferase system, lactose/cellobiose-type IIA subunit"/>
    <property type="match status" value="1"/>
</dbReference>
<dbReference type="InterPro" id="IPR007330">
    <property type="entry name" value="MIT_dom"/>
</dbReference>
<evidence type="ECO:0000313" key="3">
    <source>
        <dbReference type="EMBL" id="CAE0192065.1"/>
    </source>
</evidence>
<dbReference type="Pfam" id="PF04212">
    <property type="entry name" value="MIT"/>
    <property type="match status" value="1"/>
</dbReference>
<dbReference type="AlphaFoldDB" id="A0A7S3CCU3"/>
<dbReference type="InterPro" id="IPR036181">
    <property type="entry name" value="MIT_dom_sf"/>
</dbReference>
<evidence type="ECO:0000313" key="4">
    <source>
        <dbReference type="EMBL" id="WZN64653.1"/>
    </source>
</evidence>
<dbReference type="SUPFAM" id="SSF116846">
    <property type="entry name" value="MIT domain"/>
    <property type="match status" value="1"/>
</dbReference>
<proteinExistence type="predicted"/>
<sequence length="274" mass="28803">MAGSMEELPTIGQVIKTATSAVQEDSQGNVEQAIQLYNSATSQLEKLIGSGTGNESDLKDWEAKVQQYKARVTYLNQRLSEQKMQQYAQTAKLAQDGMAVAAKGQEAVKVAGGPTPLAGAAAVGAGVGLVLAGPIGALAGAAGIAYAATTKDNGMGEAARATGQVAVDAYSGVKKFDEQYNISSKAYNATVAGMNKVTEIEKKYQLKDRVANMTKNTTESITKFEEKNKVIEKLGSGLASALDWTTTRLGGNTPQKGKEDKDVEQNTFPDVPST</sequence>
<feature type="compositionally biased region" description="Polar residues" evidence="1">
    <location>
        <begin position="265"/>
        <end position="274"/>
    </location>
</feature>
<accession>A0A7S3CCU3</accession>
<dbReference type="EMBL" id="HBHZ01006659">
    <property type="protein sequence ID" value="CAE0192065.1"/>
    <property type="molecule type" value="Transcribed_RNA"/>
</dbReference>
<reference evidence="3" key="1">
    <citation type="submission" date="2021-01" db="EMBL/GenBank/DDBJ databases">
        <authorList>
            <person name="Corre E."/>
            <person name="Pelletier E."/>
            <person name="Niang G."/>
            <person name="Scheremetjew M."/>
            <person name="Finn R."/>
            <person name="Kale V."/>
            <person name="Holt S."/>
            <person name="Cochrane G."/>
            <person name="Meng A."/>
            <person name="Brown T."/>
            <person name="Cohen L."/>
        </authorList>
    </citation>
    <scope>NUCLEOTIDE SEQUENCE</scope>
    <source>
        <strain evidence="3">RCC1871</strain>
    </source>
</reference>
<gene>
    <name evidence="3" type="ORF">CROS1456_LOCUS5155</name>
    <name evidence="4" type="ORF">HKI87_10g62100</name>
</gene>
<dbReference type="Proteomes" id="UP001472866">
    <property type="component" value="Chromosome 10"/>
</dbReference>
<feature type="domain" description="MIT" evidence="2">
    <location>
        <begin position="15"/>
        <end position="76"/>
    </location>
</feature>